<keyword evidence="15" id="KW-0418">Kinase</keyword>
<dbReference type="InterPro" id="IPR003594">
    <property type="entry name" value="HATPase_dom"/>
</dbReference>
<dbReference type="InterPro" id="IPR052155">
    <property type="entry name" value="Biofilm_reg_signaling"/>
</dbReference>
<dbReference type="SMART" id="SM00387">
    <property type="entry name" value="HATPase_c"/>
    <property type="match status" value="1"/>
</dbReference>
<dbReference type="PANTHER" id="PTHR44757">
    <property type="entry name" value="DIGUANYLATE CYCLASE DGCP"/>
    <property type="match status" value="1"/>
</dbReference>
<feature type="domain" description="PAS" evidence="13">
    <location>
        <begin position="158"/>
        <end position="225"/>
    </location>
</feature>
<dbReference type="SMART" id="SM00091">
    <property type="entry name" value="PAS"/>
    <property type="match status" value="5"/>
</dbReference>
<dbReference type="GO" id="GO:0046983">
    <property type="term" value="F:protein dimerization activity"/>
    <property type="evidence" value="ECO:0007669"/>
    <property type="project" value="InterPro"/>
</dbReference>
<feature type="domain" description="PAS" evidence="13">
    <location>
        <begin position="567"/>
        <end position="634"/>
    </location>
</feature>
<dbReference type="CDD" id="cd00130">
    <property type="entry name" value="PAS"/>
    <property type="match status" value="3"/>
</dbReference>
<dbReference type="InterPro" id="IPR004358">
    <property type="entry name" value="Sig_transdc_His_kin-like_C"/>
</dbReference>
<evidence type="ECO:0000259" key="14">
    <source>
        <dbReference type="SMART" id="SM00387"/>
    </source>
</evidence>
<dbReference type="GO" id="GO:0000155">
    <property type="term" value="F:phosphorelay sensor kinase activity"/>
    <property type="evidence" value="ECO:0007669"/>
    <property type="project" value="InterPro"/>
</dbReference>
<keyword evidence="6" id="KW-0004">4Fe-4S</keyword>
<dbReference type="InterPro" id="IPR035965">
    <property type="entry name" value="PAS-like_dom_sf"/>
</dbReference>
<dbReference type="Proteomes" id="UP001179121">
    <property type="component" value="Chromosome"/>
</dbReference>
<dbReference type="PANTHER" id="PTHR44757:SF2">
    <property type="entry name" value="BIOFILM ARCHITECTURE MAINTENANCE PROTEIN MBAA"/>
    <property type="match status" value="1"/>
</dbReference>
<evidence type="ECO:0000313" key="15">
    <source>
        <dbReference type="EMBL" id="CAI4030462.1"/>
    </source>
</evidence>
<feature type="coiled-coil region" evidence="12">
    <location>
        <begin position="423"/>
        <end position="450"/>
    </location>
</feature>
<dbReference type="InterPro" id="IPR001610">
    <property type="entry name" value="PAC"/>
</dbReference>
<evidence type="ECO:0000256" key="10">
    <source>
        <dbReference type="ARBA" id="ARBA00024827"/>
    </source>
</evidence>
<evidence type="ECO:0000256" key="3">
    <source>
        <dbReference type="ARBA" id="ARBA00004496"/>
    </source>
</evidence>
<dbReference type="KEGG" id="nti:DNFV4_00890"/>
<evidence type="ECO:0000256" key="11">
    <source>
        <dbReference type="ARBA" id="ARBA00030800"/>
    </source>
</evidence>
<evidence type="ECO:0000256" key="8">
    <source>
        <dbReference type="ARBA" id="ARBA00023004"/>
    </source>
</evidence>
<dbReference type="PRINTS" id="PR00344">
    <property type="entry name" value="BCTRLSENSOR"/>
</dbReference>
<dbReference type="RefSeq" id="WP_289267450.1">
    <property type="nucleotide sequence ID" value="NZ_OX365700.1"/>
</dbReference>
<reference evidence="15" key="1">
    <citation type="submission" date="2022-10" db="EMBL/GenBank/DDBJ databases">
        <authorList>
            <person name="Koch H."/>
        </authorList>
    </citation>
    <scope>NUCLEOTIDE SEQUENCE</scope>
    <source>
        <strain evidence="15">DNF</strain>
    </source>
</reference>
<comment type="function">
    <text evidence="10">Member of the two-component regulatory system NreB/NreC involved in the control of dissimilatory nitrate/nitrite reduction in response to oxygen. NreB functions as a direct oxygen sensor histidine kinase which is autophosphorylated, in the absence of oxygen, probably at the conserved histidine residue, and transfers its phosphate group probably to a conserved aspartate residue of NreC. NreB/NreC activates the expression of the nitrate (narGHJI) and nitrite (nir) reductase operons, as well as the putative nitrate transporter gene narT.</text>
</comment>
<dbReference type="InterPro" id="IPR011712">
    <property type="entry name" value="Sig_transdc_His_kin_sub3_dim/P"/>
</dbReference>
<comment type="catalytic activity">
    <reaction evidence="1">
        <text>ATP + protein L-histidine = ADP + protein N-phospho-L-histidine.</text>
        <dbReference type="EC" id="2.7.13.3"/>
    </reaction>
</comment>
<comment type="cofactor">
    <cofactor evidence="2">
        <name>[4Fe-4S] cluster</name>
        <dbReference type="ChEBI" id="CHEBI:49883"/>
    </cofactor>
</comment>
<feature type="coiled-coil region" evidence="12">
    <location>
        <begin position="265"/>
        <end position="292"/>
    </location>
</feature>
<evidence type="ECO:0000256" key="4">
    <source>
        <dbReference type="ARBA" id="ARBA00012438"/>
    </source>
</evidence>
<keyword evidence="16" id="KW-1185">Reference proteome</keyword>
<dbReference type="GO" id="GO:0006355">
    <property type="term" value="P:regulation of DNA-templated transcription"/>
    <property type="evidence" value="ECO:0007669"/>
    <property type="project" value="InterPro"/>
</dbReference>
<comment type="subcellular location">
    <subcellularLocation>
        <location evidence="3">Cytoplasm</location>
    </subcellularLocation>
</comment>
<dbReference type="CDD" id="cd16917">
    <property type="entry name" value="HATPase_UhpB-NarQ-NarX-like"/>
    <property type="match status" value="1"/>
</dbReference>
<dbReference type="AlphaFoldDB" id="A0AA86MWT9"/>
<evidence type="ECO:0000256" key="6">
    <source>
        <dbReference type="ARBA" id="ARBA00022485"/>
    </source>
</evidence>
<dbReference type="InterPro" id="IPR036890">
    <property type="entry name" value="HATPase_C_sf"/>
</dbReference>
<feature type="domain" description="PAS" evidence="13">
    <location>
        <begin position="39"/>
        <end position="105"/>
    </location>
</feature>
<dbReference type="Pfam" id="PF08448">
    <property type="entry name" value="PAS_4"/>
    <property type="match status" value="3"/>
</dbReference>
<name>A0AA86MWT9_9BACT</name>
<evidence type="ECO:0000256" key="1">
    <source>
        <dbReference type="ARBA" id="ARBA00000085"/>
    </source>
</evidence>
<feature type="domain" description="PAS" evidence="13">
    <location>
        <begin position="442"/>
        <end position="507"/>
    </location>
</feature>
<keyword evidence="9" id="KW-0411">Iron-sulfur</keyword>
<evidence type="ECO:0000313" key="16">
    <source>
        <dbReference type="Proteomes" id="UP001179121"/>
    </source>
</evidence>
<dbReference type="SUPFAM" id="SSF55785">
    <property type="entry name" value="PYP-like sensor domain (PAS domain)"/>
    <property type="match status" value="5"/>
</dbReference>
<evidence type="ECO:0000256" key="9">
    <source>
        <dbReference type="ARBA" id="ARBA00023014"/>
    </source>
</evidence>
<feature type="domain" description="Histidine kinase/HSP90-like ATPase" evidence="14">
    <location>
        <begin position="809"/>
        <end position="902"/>
    </location>
</feature>
<dbReference type="NCBIfam" id="TIGR00229">
    <property type="entry name" value="sensory_box"/>
    <property type="match status" value="5"/>
</dbReference>
<dbReference type="GO" id="GO:0051539">
    <property type="term" value="F:4 iron, 4 sulfur cluster binding"/>
    <property type="evidence" value="ECO:0007669"/>
    <property type="project" value="UniProtKB-KW"/>
</dbReference>
<sequence length="905" mass="101705">MAPSQSVDDPLLTEVFQLRLRVTELERQLSQSPACDVLNRYRALFLQSVEAMVFLDDQGRYAEQNPAHAGLLEYTDEDLYGHTPALAMGQPAYAAIGRQLAANGMFRGEIVARTKTGRALSLDISMFAIADRNGAVAGTVGIFRDLTGQRTTQDDQRRFVQQVMEVVPDLISIVGPDYRYRRVNPMYLRAHGMPEDRILGAHVADILGQDTFRNLVKPQLDRCFKGEEVADDAWFTFRAIDPKYMAVRYSPLRGPDGTVEAAAVIARDMTAAREAEEELRRANRELEARMFERTKSLETANAALRLSEERFRTLYEDTPSMYFTVDQTGSVLSVNRFGARQLGFEPHELIGSSVLQVFPEDQQGPAGNALERAFQAPHEIHHWKLRKIRKDGTELWVEETVRVIKNADGSPVALIDCRDVTEFEQAEAERRRAEEQLRNTTDQLETLVRLSPLAIVSLNEQGQVIRWNPAAERIFGWSEQEVLGRELPYVPSGMEQEADAMWERGLAGLVQPGIELRRQRKDGRLIDISLWPAISRDQNGRITSIFGILEEITSRKEAEASLRKQRAFLRQVIDLSPNFVLAKDRNGRFTLANQAVADAYGTTVEALVGKTDADFSINRKELAHFRDMDLRVFDTGAEIFIREEPLTDSTGKVRWLQTVKRPLTNEQGVADQVLVIATDITERRAGEQALRRSEEHLRLALEERERLSQDLHDGILQSLYGVGLGLDTAGRLMDAAPRKAKREFAHSISQLNRTIEEVRSFITGLHFDSLEGDRFKEALRSVIGVYGSSCQTQFVVQVSPKAVAPLTQQQRLHLLNLAREAVSNSIRHGRAREVRVRLRRYRGGVRLEIGDNGSGFDPATVKPSGFGLNNMTARAARMGGRFLVQSRVGRGTTVVIELPQGGSHE</sequence>
<dbReference type="GO" id="GO:0016020">
    <property type="term" value="C:membrane"/>
    <property type="evidence" value="ECO:0007669"/>
    <property type="project" value="InterPro"/>
</dbReference>
<keyword evidence="7" id="KW-0963">Cytoplasm</keyword>
<organism evidence="15 16">
    <name type="scientific">Nitrospira tepida</name>
    <dbReference type="NCBI Taxonomy" id="2973512"/>
    <lineage>
        <taxon>Bacteria</taxon>
        <taxon>Pseudomonadati</taxon>
        <taxon>Nitrospirota</taxon>
        <taxon>Nitrospiria</taxon>
        <taxon>Nitrospirales</taxon>
        <taxon>Nitrospiraceae</taxon>
        <taxon>Nitrospira</taxon>
    </lineage>
</organism>
<keyword evidence="6" id="KW-0479">Metal-binding</keyword>
<dbReference type="Gene3D" id="3.30.450.20">
    <property type="entry name" value="PAS domain"/>
    <property type="match status" value="5"/>
</dbReference>
<proteinExistence type="predicted"/>
<evidence type="ECO:0000256" key="12">
    <source>
        <dbReference type="SAM" id="Coils"/>
    </source>
</evidence>
<accession>A0AA86MWT9</accession>
<evidence type="ECO:0000256" key="2">
    <source>
        <dbReference type="ARBA" id="ARBA00001966"/>
    </source>
</evidence>
<dbReference type="SMART" id="SM00086">
    <property type="entry name" value="PAC"/>
    <property type="match status" value="4"/>
</dbReference>
<dbReference type="InterPro" id="IPR000014">
    <property type="entry name" value="PAS"/>
</dbReference>
<dbReference type="SUPFAM" id="SSF55874">
    <property type="entry name" value="ATPase domain of HSP90 chaperone/DNA topoisomerase II/histidine kinase"/>
    <property type="match status" value="1"/>
</dbReference>
<feature type="domain" description="PAS" evidence="13">
    <location>
        <begin position="309"/>
        <end position="375"/>
    </location>
</feature>
<evidence type="ECO:0000259" key="13">
    <source>
        <dbReference type="SMART" id="SM00091"/>
    </source>
</evidence>
<keyword evidence="8" id="KW-0408">Iron</keyword>
<dbReference type="EC" id="2.7.13.3" evidence="4"/>
<evidence type="ECO:0000256" key="7">
    <source>
        <dbReference type="ARBA" id="ARBA00022490"/>
    </source>
</evidence>
<dbReference type="InterPro" id="IPR013656">
    <property type="entry name" value="PAS_4"/>
</dbReference>
<dbReference type="Pfam" id="PF02518">
    <property type="entry name" value="HATPase_c"/>
    <property type="match status" value="1"/>
</dbReference>
<dbReference type="Gene3D" id="1.20.5.1930">
    <property type="match status" value="1"/>
</dbReference>
<keyword evidence="15" id="KW-0808">Transferase</keyword>
<dbReference type="Pfam" id="PF00989">
    <property type="entry name" value="PAS"/>
    <property type="match status" value="2"/>
</dbReference>
<protein>
    <recommendedName>
        <fullName evidence="5">Oxygen sensor histidine kinase NreB</fullName>
        <ecNumber evidence="4">2.7.13.3</ecNumber>
    </recommendedName>
    <alternativeName>
        <fullName evidence="11">Nitrogen regulation protein B</fullName>
    </alternativeName>
</protein>
<evidence type="ECO:0000256" key="5">
    <source>
        <dbReference type="ARBA" id="ARBA00017322"/>
    </source>
</evidence>
<dbReference type="EMBL" id="OX365700">
    <property type="protein sequence ID" value="CAI4030462.1"/>
    <property type="molecule type" value="Genomic_DNA"/>
</dbReference>
<dbReference type="InterPro" id="IPR013767">
    <property type="entry name" value="PAS_fold"/>
</dbReference>
<dbReference type="Gene3D" id="3.30.565.10">
    <property type="entry name" value="Histidine kinase-like ATPase, C-terminal domain"/>
    <property type="match status" value="1"/>
</dbReference>
<keyword evidence="12" id="KW-0175">Coiled coil</keyword>
<gene>
    <name evidence="15" type="ORF">DNFV4_00890</name>
</gene>
<dbReference type="GO" id="GO:0005737">
    <property type="term" value="C:cytoplasm"/>
    <property type="evidence" value="ECO:0007669"/>
    <property type="project" value="UniProtKB-SubCell"/>
</dbReference>
<dbReference type="Pfam" id="PF07730">
    <property type="entry name" value="HisKA_3"/>
    <property type="match status" value="1"/>
</dbReference>